<evidence type="ECO:0000313" key="7">
    <source>
        <dbReference type="Proteomes" id="UP000011115"/>
    </source>
</evidence>
<dbReference type="OMA" id="HHINREK"/>
<evidence type="ECO:0000256" key="5">
    <source>
        <dbReference type="ARBA" id="ARBA00023163"/>
    </source>
</evidence>
<reference evidence="6" key="2">
    <citation type="submission" date="2015-06" db="UniProtKB">
        <authorList>
            <consortium name="EnsemblPlants"/>
        </authorList>
    </citation>
    <scope>IDENTIFICATION</scope>
    <source>
        <strain evidence="6">DM1-3 516 R44</strain>
    </source>
</reference>
<dbReference type="HOGENOM" id="CLU_1910367_0_0_1"/>
<dbReference type="GO" id="GO:0140566">
    <property type="term" value="F:histone reader activity"/>
    <property type="evidence" value="ECO:0007669"/>
    <property type="project" value="InterPro"/>
</dbReference>
<reference evidence="7" key="1">
    <citation type="journal article" date="2011" name="Nature">
        <title>Genome sequence and analysis of the tuber crop potato.</title>
        <authorList>
            <consortium name="The Potato Genome Sequencing Consortium"/>
        </authorList>
    </citation>
    <scope>NUCLEOTIDE SEQUENCE [LARGE SCALE GENOMIC DNA]</scope>
    <source>
        <strain evidence="7">cv. DM1-3 516 R44</strain>
    </source>
</reference>
<sequence length="133" mass="14695">MLGYYVDAPVDGCCEECDIGKGIMSSSHGLENVHFEGSKFHASKKICQSTVKPKKHSKFPRGHHINREKKVRTGKMRYLPVEEALASIKKYGSPLINIVSSRVVVTPRAYTLDATGTREPLLAPSEPLAWPTS</sequence>
<dbReference type="InterPro" id="IPR049914">
    <property type="entry name" value="PHD1-3/5-6"/>
</dbReference>
<name>M1DLA2_SOLTU</name>
<dbReference type="Proteomes" id="UP000011115">
    <property type="component" value="Unassembled WGS sequence"/>
</dbReference>
<dbReference type="PANTHER" id="PTHR33304">
    <property type="match status" value="1"/>
</dbReference>
<dbReference type="PANTHER" id="PTHR33304:SF41">
    <property type="entry name" value="ZINC FINGER PHD-TYPE DOMAIN-CONTAINING PROTEIN"/>
    <property type="match status" value="1"/>
</dbReference>
<dbReference type="InParanoid" id="M1DLA2"/>
<organism evidence="6 7">
    <name type="scientific">Solanum tuberosum</name>
    <name type="common">Potato</name>
    <dbReference type="NCBI Taxonomy" id="4113"/>
    <lineage>
        <taxon>Eukaryota</taxon>
        <taxon>Viridiplantae</taxon>
        <taxon>Streptophyta</taxon>
        <taxon>Embryophyta</taxon>
        <taxon>Tracheophyta</taxon>
        <taxon>Spermatophyta</taxon>
        <taxon>Magnoliopsida</taxon>
        <taxon>eudicotyledons</taxon>
        <taxon>Gunneridae</taxon>
        <taxon>Pentapetalae</taxon>
        <taxon>asterids</taxon>
        <taxon>lamiids</taxon>
        <taxon>Solanales</taxon>
        <taxon>Solanaceae</taxon>
        <taxon>Solanoideae</taxon>
        <taxon>Solaneae</taxon>
        <taxon>Solanum</taxon>
    </lineage>
</organism>
<dbReference type="AlphaFoldDB" id="M1DLA2"/>
<evidence type="ECO:0000256" key="2">
    <source>
        <dbReference type="ARBA" id="ARBA00022771"/>
    </source>
</evidence>
<evidence type="ECO:0000256" key="1">
    <source>
        <dbReference type="ARBA" id="ARBA00022723"/>
    </source>
</evidence>
<dbReference type="GO" id="GO:0034244">
    <property type="term" value="P:negative regulation of transcription elongation by RNA polymerase II"/>
    <property type="evidence" value="ECO:0007669"/>
    <property type="project" value="InterPro"/>
</dbReference>
<accession>M1DLA2</accession>
<dbReference type="GO" id="GO:0008270">
    <property type="term" value="F:zinc ion binding"/>
    <property type="evidence" value="ECO:0007669"/>
    <property type="project" value="UniProtKB-KW"/>
</dbReference>
<dbReference type="Gramene" id="PGSC0003DMT400090832">
    <property type="protein sequence ID" value="PGSC0003DMT400090832"/>
    <property type="gene ID" value="PGSC0003DMG400040403"/>
</dbReference>
<keyword evidence="5" id="KW-0804">Transcription</keyword>
<protein>
    <submittedName>
        <fullName evidence="6">Uncharacterized protein</fullName>
    </submittedName>
</protein>
<evidence type="ECO:0000313" key="6">
    <source>
        <dbReference type="EnsemblPlants" id="PGSC0003DMT400090832"/>
    </source>
</evidence>
<evidence type="ECO:0000256" key="3">
    <source>
        <dbReference type="ARBA" id="ARBA00022833"/>
    </source>
</evidence>
<proteinExistence type="predicted"/>
<dbReference type="PaxDb" id="4113-PGSC0003DMT400090832"/>
<evidence type="ECO:0000256" key="4">
    <source>
        <dbReference type="ARBA" id="ARBA00023015"/>
    </source>
</evidence>
<dbReference type="EnsemblPlants" id="PGSC0003DMT400090832">
    <property type="protein sequence ID" value="PGSC0003DMT400090832"/>
    <property type="gene ID" value="PGSC0003DMG400040403"/>
</dbReference>
<keyword evidence="7" id="KW-1185">Reference proteome</keyword>
<keyword evidence="1" id="KW-0479">Metal-binding</keyword>
<keyword evidence="4" id="KW-0805">Transcription regulation</keyword>
<keyword evidence="3" id="KW-0862">Zinc</keyword>
<keyword evidence="2" id="KW-0863">Zinc-finger</keyword>